<gene>
    <name evidence="2" type="ORF">Q5Y73_17245</name>
</gene>
<dbReference type="EMBL" id="JAVAMP010000010">
    <property type="protein sequence ID" value="MDP5275847.1"/>
    <property type="molecule type" value="Genomic_DNA"/>
</dbReference>
<protein>
    <submittedName>
        <fullName evidence="2">Alpha/beta hydrolase</fullName>
    </submittedName>
</protein>
<dbReference type="GO" id="GO:0016787">
    <property type="term" value="F:hydrolase activity"/>
    <property type="evidence" value="ECO:0007669"/>
    <property type="project" value="UniProtKB-KW"/>
</dbReference>
<keyword evidence="3" id="KW-1185">Reference proteome</keyword>
<dbReference type="SUPFAM" id="SSF53474">
    <property type="entry name" value="alpha/beta-Hydrolases"/>
    <property type="match status" value="1"/>
</dbReference>
<dbReference type="PRINTS" id="PR00111">
    <property type="entry name" value="ABHYDROLASE"/>
</dbReference>
<sequence>MNEKTLTYNEYDVYYYTNDLNKKETVLFLHPAFSDHTAFVDQFDSLSDQFNLITLDMIGHGKTQPKKTTDDIEATIQHMKDILTENHLKTCHIVGVSLGSLVAQGFAEKHPDITKSVTVVGGYSIHNYNQDILKAQQKAIFKVLFRIIFNMNSLRRYVSKISTYHKHAYERFYSSSKSYTRKSLKYMQGMQKIFHQTKEKIPYPLLIVYGEHDLDIGKNHAKLWHKQIPESKLHIVEDAGHCVNMEQPEKFDLILLDFIENLRP</sequence>
<dbReference type="RefSeq" id="WP_305993157.1">
    <property type="nucleotide sequence ID" value="NZ_JAVAMP010000010.1"/>
</dbReference>
<dbReference type="InterPro" id="IPR029058">
    <property type="entry name" value="AB_hydrolase_fold"/>
</dbReference>
<name>A0ABT9J2N0_9BACL</name>
<accession>A0ABT9J2N0</accession>
<organism evidence="2 3">
    <name type="scientific">Chengkuizengella axinellae</name>
    <dbReference type="NCBI Taxonomy" id="3064388"/>
    <lineage>
        <taxon>Bacteria</taxon>
        <taxon>Bacillati</taxon>
        <taxon>Bacillota</taxon>
        <taxon>Bacilli</taxon>
        <taxon>Bacillales</taxon>
        <taxon>Paenibacillaceae</taxon>
        <taxon>Chengkuizengella</taxon>
    </lineage>
</organism>
<evidence type="ECO:0000313" key="2">
    <source>
        <dbReference type="EMBL" id="MDP5275847.1"/>
    </source>
</evidence>
<keyword evidence="2" id="KW-0378">Hydrolase</keyword>
<proteinExistence type="predicted"/>
<comment type="caution">
    <text evidence="2">The sequence shown here is derived from an EMBL/GenBank/DDBJ whole genome shotgun (WGS) entry which is preliminary data.</text>
</comment>
<evidence type="ECO:0000259" key="1">
    <source>
        <dbReference type="Pfam" id="PF12146"/>
    </source>
</evidence>
<feature type="domain" description="Serine aminopeptidase S33" evidence="1">
    <location>
        <begin position="23"/>
        <end position="247"/>
    </location>
</feature>
<dbReference type="Proteomes" id="UP001231941">
    <property type="component" value="Unassembled WGS sequence"/>
</dbReference>
<dbReference type="InterPro" id="IPR000073">
    <property type="entry name" value="AB_hydrolase_1"/>
</dbReference>
<dbReference type="PANTHER" id="PTHR43798">
    <property type="entry name" value="MONOACYLGLYCEROL LIPASE"/>
    <property type="match status" value="1"/>
</dbReference>
<reference evidence="2 3" key="1">
    <citation type="submission" date="2023-08" db="EMBL/GenBank/DDBJ databases">
        <authorList>
            <person name="Park J.-S."/>
        </authorList>
    </citation>
    <scope>NUCLEOTIDE SEQUENCE [LARGE SCALE GENOMIC DNA]</scope>
    <source>
        <strain evidence="2 3">2205SS18-9</strain>
    </source>
</reference>
<dbReference type="InterPro" id="IPR022742">
    <property type="entry name" value="Hydrolase_4"/>
</dbReference>
<dbReference type="Gene3D" id="3.40.50.1820">
    <property type="entry name" value="alpha/beta hydrolase"/>
    <property type="match status" value="1"/>
</dbReference>
<dbReference type="Pfam" id="PF12146">
    <property type="entry name" value="Hydrolase_4"/>
    <property type="match status" value="1"/>
</dbReference>
<dbReference type="InterPro" id="IPR050266">
    <property type="entry name" value="AB_hydrolase_sf"/>
</dbReference>
<evidence type="ECO:0000313" key="3">
    <source>
        <dbReference type="Proteomes" id="UP001231941"/>
    </source>
</evidence>
<dbReference type="PANTHER" id="PTHR43798:SF33">
    <property type="entry name" value="HYDROLASE, PUTATIVE (AFU_ORTHOLOGUE AFUA_2G14860)-RELATED"/>
    <property type="match status" value="1"/>
</dbReference>